<dbReference type="GO" id="GO:0005576">
    <property type="term" value="C:extracellular region"/>
    <property type="evidence" value="ECO:0007669"/>
    <property type="project" value="InterPro"/>
</dbReference>
<dbReference type="EMBL" id="FZQP02000704">
    <property type="protein sequence ID" value="VVC90092.1"/>
    <property type="molecule type" value="Genomic_DNA"/>
</dbReference>
<proteinExistence type="predicted"/>
<keyword evidence="3" id="KW-0677">Repeat</keyword>
<keyword evidence="5" id="KW-0325">Glycoprotein</keyword>
<evidence type="ECO:0000313" key="8">
    <source>
        <dbReference type="EMBL" id="VVC90092.1"/>
    </source>
</evidence>
<dbReference type="InterPro" id="IPR002557">
    <property type="entry name" value="Chitin-bd_dom"/>
</dbReference>
<evidence type="ECO:0000256" key="1">
    <source>
        <dbReference type="ARBA" id="ARBA00022669"/>
    </source>
</evidence>
<evidence type="ECO:0000256" key="2">
    <source>
        <dbReference type="ARBA" id="ARBA00022729"/>
    </source>
</evidence>
<dbReference type="PANTHER" id="PTHR23301:SF0">
    <property type="entry name" value="CHITIN-BINDING TYPE-2 DOMAIN-CONTAINING PROTEIN-RELATED"/>
    <property type="match status" value="1"/>
</dbReference>
<dbReference type="GO" id="GO:0008061">
    <property type="term" value="F:chitin binding"/>
    <property type="evidence" value="ECO:0007669"/>
    <property type="project" value="UniProtKB-KW"/>
</dbReference>
<evidence type="ECO:0000313" key="9">
    <source>
        <dbReference type="Proteomes" id="UP000324832"/>
    </source>
</evidence>
<feature type="compositionally biased region" description="Low complexity" evidence="6">
    <location>
        <begin position="37"/>
        <end position="68"/>
    </location>
</feature>
<evidence type="ECO:0000259" key="7">
    <source>
        <dbReference type="PROSITE" id="PS50940"/>
    </source>
</evidence>
<dbReference type="SUPFAM" id="SSF57625">
    <property type="entry name" value="Invertebrate chitin-binding proteins"/>
    <property type="match status" value="1"/>
</dbReference>
<dbReference type="InterPro" id="IPR036508">
    <property type="entry name" value="Chitin-bd_dom_sf"/>
</dbReference>
<evidence type="ECO:0000256" key="5">
    <source>
        <dbReference type="ARBA" id="ARBA00023180"/>
    </source>
</evidence>
<protein>
    <recommendedName>
        <fullName evidence="7">Chitin-binding type-2 domain-containing protein</fullName>
    </recommendedName>
</protein>
<dbReference type="AlphaFoldDB" id="A0A5E4PXD3"/>
<gene>
    <name evidence="8" type="ORF">LSINAPIS_LOCUS3081</name>
</gene>
<dbReference type="PANTHER" id="PTHR23301">
    <property type="entry name" value="CHITIN BINDING PERITROPHIN-A"/>
    <property type="match status" value="1"/>
</dbReference>
<reference evidence="8 9" key="1">
    <citation type="submission" date="2017-07" db="EMBL/GenBank/DDBJ databases">
        <authorList>
            <person name="Talla V."/>
            <person name="Backstrom N."/>
        </authorList>
    </citation>
    <scope>NUCLEOTIDE SEQUENCE [LARGE SCALE GENOMIC DNA]</scope>
</reference>
<name>A0A5E4PXD3_9NEOP</name>
<keyword evidence="2" id="KW-0732">Signal</keyword>
<dbReference type="PROSITE" id="PS50940">
    <property type="entry name" value="CHIT_BIND_II"/>
    <property type="match status" value="1"/>
</dbReference>
<keyword evidence="4" id="KW-1015">Disulfide bond</keyword>
<feature type="domain" description="Chitin-binding type-2" evidence="7">
    <location>
        <begin position="90"/>
        <end position="148"/>
    </location>
</feature>
<evidence type="ECO:0000256" key="3">
    <source>
        <dbReference type="ARBA" id="ARBA00022737"/>
    </source>
</evidence>
<evidence type="ECO:0000256" key="4">
    <source>
        <dbReference type="ARBA" id="ARBA00023157"/>
    </source>
</evidence>
<organism evidence="8 9">
    <name type="scientific">Leptidea sinapis</name>
    <dbReference type="NCBI Taxonomy" id="189913"/>
    <lineage>
        <taxon>Eukaryota</taxon>
        <taxon>Metazoa</taxon>
        <taxon>Ecdysozoa</taxon>
        <taxon>Arthropoda</taxon>
        <taxon>Hexapoda</taxon>
        <taxon>Insecta</taxon>
        <taxon>Pterygota</taxon>
        <taxon>Neoptera</taxon>
        <taxon>Endopterygota</taxon>
        <taxon>Lepidoptera</taxon>
        <taxon>Glossata</taxon>
        <taxon>Ditrysia</taxon>
        <taxon>Papilionoidea</taxon>
        <taxon>Pieridae</taxon>
        <taxon>Dismorphiinae</taxon>
        <taxon>Leptidea</taxon>
    </lineage>
</organism>
<keyword evidence="1" id="KW-0147">Chitin-binding</keyword>
<sequence length="149" mass="16811">MWRKESFDKTSSSIYEHLFCATCTYWKHHSNDASEGAPIPTTTTTQAPTTRPATQPTVVQQTTTTAAPVEQPEIINEIEQPPSENEVDSPEVCSSNEDYIADKKRCDKYWRCVNGESVQFMCQPGTVFNTALNVCDWPNNVNRSECKIK</sequence>
<dbReference type="SMART" id="SM00494">
    <property type="entry name" value="ChtBD2"/>
    <property type="match status" value="1"/>
</dbReference>
<keyword evidence="9" id="KW-1185">Reference proteome</keyword>
<dbReference type="InterPro" id="IPR051940">
    <property type="entry name" value="Chitin_bind-dev_reg"/>
</dbReference>
<accession>A0A5E4PXD3</accession>
<dbReference type="Pfam" id="PF01607">
    <property type="entry name" value="CBM_14"/>
    <property type="match status" value="1"/>
</dbReference>
<evidence type="ECO:0000256" key="6">
    <source>
        <dbReference type="SAM" id="MobiDB-lite"/>
    </source>
</evidence>
<dbReference type="Proteomes" id="UP000324832">
    <property type="component" value="Unassembled WGS sequence"/>
</dbReference>
<feature type="region of interest" description="Disordered" evidence="6">
    <location>
        <begin position="36"/>
        <end position="68"/>
    </location>
</feature>
<dbReference type="Gene3D" id="2.170.140.10">
    <property type="entry name" value="Chitin binding domain"/>
    <property type="match status" value="1"/>
</dbReference>